<dbReference type="Gene3D" id="1.20.120.1760">
    <property type="match status" value="1"/>
</dbReference>
<dbReference type="EMBL" id="JAEMUK010000083">
    <property type="protein sequence ID" value="MBJ7544987.1"/>
    <property type="molecule type" value="Genomic_DNA"/>
</dbReference>
<dbReference type="PANTHER" id="PTHR14269">
    <property type="entry name" value="CDP-DIACYLGLYCEROL--GLYCEROL-3-PHOSPHATE 3-PHOSPHATIDYLTRANSFERASE-RELATED"/>
    <property type="match status" value="1"/>
</dbReference>
<feature type="chain" id="PRO_5034247945" description="CDP-diacylglycerol--glycerol-3-phosphate 3-phosphatidyltransferase" evidence="18">
    <location>
        <begin position="35"/>
        <end position="183"/>
    </location>
</feature>
<feature type="transmembrane region" description="Helical" evidence="17">
    <location>
        <begin position="72"/>
        <end position="100"/>
    </location>
</feature>
<evidence type="ECO:0000256" key="8">
    <source>
        <dbReference type="ARBA" id="ARBA00022679"/>
    </source>
</evidence>
<evidence type="ECO:0000256" key="5">
    <source>
        <dbReference type="ARBA" id="ARBA00013170"/>
    </source>
</evidence>
<comment type="pathway">
    <text evidence="3">Lipid metabolism.</text>
</comment>
<comment type="pathway">
    <text evidence="2">Phospholipid metabolism; phosphatidylglycerol biosynthesis; phosphatidylglycerol from CDP-diacylglycerol: step 1/2.</text>
</comment>
<dbReference type="PIRSF" id="PIRSF000847">
    <property type="entry name" value="Phos_ph_gly_syn"/>
    <property type="match status" value="1"/>
</dbReference>
<feature type="signal peptide" evidence="18">
    <location>
        <begin position="1"/>
        <end position="34"/>
    </location>
</feature>
<dbReference type="InterPro" id="IPR048254">
    <property type="entry name" value="CDP_ALCOHOL_P_TRANSF_CS"/>
</dbReference>
<evidence type="ECO:0000256" key="6">
    <source>
        <dbReference type="ARBA" id="ARBA00014944"/>
    </source>
</evidence>
<dbReference type="GO" id="GO:0008444">
    <property type="term" value="F:CDP-diacylglycerol-glycerol-3-phosphate 3-phosphatidyltransferase activity"/>
    <property type="evidence" value="ECO:0007669"/>
    <property type="project" value="UniProtKB-EC"/>
</dbReference>
<name>A0A8I1GJN3_9HYPH</name>
<comment type="similarity">
    <text evidence="4 16">Belongs to the CDP-alcohol phosphatidyltransferase class-I family.</text>
</comment>
<comment type="caution">
    <text evidence="19">The sequence shown here is derived from an EMBL/GenBank/DDBJ whole genome shotgun (WGS) entry which is preliminary data.</text>
</comment>
<dbReference type="InterPro" id="IPR043130">
    <property type="entry name" value="CDP-OH_PTrfase_TM_dom"/>
</dbReference>
<keyword evidence="12 17" id="KW-0472">Membrane</keyword>
<keyword evidence="14" id="KW-1208">Phospholipid metabolism</keyword>
<dbReference type="PANTHER" id="PTHR14269:SF62">
    <property type="entry name" value="CDP-DIACYLGLYCEROL--GLYCEROL-3-PHOSPHATE 3-PHOSPHATIDYLTRANSFERASE 1, CHLOROPLASTIC"/>
    <property type="match status" value="1"/>
</dbReference>
<evidence type="ECO:0000313" key="19">
    <source>
        <dbReference type="EMBL" id="MBJ7544987.1"/>
    </source>
</evidence>
<evidence type="ECO:0000256" key="13">
    <source>
        <dbReference type="ARBA" id="ARBA00023209"/>
    </source>
</evidence>
<keyword evidence="20" id="KW-1185">Reference proteome</keyword>
<evidence type="ECO:0000256" key="17">
    <source>
        <dbReference type="SAM" id="Phobius"/>
    </source>
</evidence>
<dbReference type="InterPro" id="IPR050324">
    <property type="entry name" value="CDP-alcohol_PTase-I"/>
</dbReference>
<dbReference type="Proteomes" id="UP000623250">
    <property type="component" value="Unassembled WGS sequence"/>
</dbReference>
<evidence type="ECO:0000256" key="18">
    <source>
        <dbReference type="SAM" id="SignalP"/>
    </source>
</evidence>
<dbReference type="EC" id="2.7.8.5" evidence="5"/>
<evidence type="ECO:0000313" key="20">
    <source>
        <dbReference type="Proteomes" id="UP000623250"/>
    </source>
</evidence>
<evidence type="ECO:0000256" key="4">
    <source>
        <dbReference type="ARBA" id="ARBA00010441"/>
    </source>
</evidence>
<sequence length="183" mass="19082">MPTITLANLVTASRIAAAALLALAMLGGWPPALAAALVAYAAATDALDGRIARARREVTAFGAMLDQLADKIFIATALVLLIAKGAISGADVLAALVILARETAVLALRRMARLDGMAAPVSALAKVKTASQYLAVFLLFAAAIEPGARVLLETGLAVLWIAAGLSLVTATHYFMRMRENRWT</sequence>
<evidence type="ECO:0000256" key="10">
    <source>
        <dbReference type="ARBA" id="ARBA00022989"/>
    </source>
</evidence>
<evidence type="ECO:0000256" key="12">
    <source>
        <dbReference type="ARBA" id="ARBA00023136"/>
    </source>
</evidence>
<dbReference type="PROSITE" id="PS00379">
    <property type="entry name" value="CDP_ALCOHOL_P_TRANSF"/>
    <property type="match status" value="1"/>
</dbReference>
<evidence type="ECO:0000256" key="7">
    <source>
        <dbReference type="ARBA" id="ARBA00022516"/>
    </source>
</evidence>
<keyword evidence="9 17" id="KW-0812">Transmembrane</keyword>
<accession>A0A8I1GJN3</accession>
<comment type="catalytic activity">
    <reaction evidence="15">
        <text>a CDP-1,2-diacyl-sn-glycerol + sn-glycerol 3-phosphate = a 1,2-diacyl-sn-glycero-3-phospho-(1'-sn-glycero-3'-phosphate) + CMP + H(+)</text>
        <dbReference type="Rhea" id="RHEA:12593"/>
        <dbReference type="ChEBI" id="CHEBI:15378"/>
        <dbReference type="ChEBI" id="CHEBI:57597"/>
        <dbReference type="ChEBI" id="CHEBI:58332"/>
        <dbReference type="ChEBI" id="CHEBI:60110"/>
        <dbReference type="ChEBI" id="CHEBI:60377"/>
        <dbReference type="EC" id="2.7.8.5"/>
    </reaction>
</comment>
<dbReference type="InterPro" id="IPR000462">
    <property type="entry name" value="CDP-OH_P_trans"/>
</dbReference>
<evidence type="ECO:0000256" key="11">
    <source>
        <dbReference type="ARBA" id="ARBA00023098"/>
    </source>
</evidence>
<keyword evidence="13" id="KW-0594">Phospholipid biosynthesis</keyword>
<dbReference type="Pfam" id="PF01066">
    <property type="entry name" value="CDP-OH_P_transf"/>
    <property type="match status" value="1"/>
</dbReference>
<evidence type="ECO:0000256" key="15">
    <source>
        <dbReference type="ARBA" id="ARBA00048586"/>
    </source>
</evidence>
<organism evidence="19 20">
    <name type="scientific">Rhodomicrobium udaipurense</name>
    <dbReference type="NCBI Taxonomy" id="1202716"/>
    <lineage>
        <taxon>Bacteria</taxon>
        <taxon>Pseudomonadati</taxon>
        <taxon>Pseudomonadota</taxon>
        <taxon>Alphaproteobacteria</taxon>
        <taxon>Hyphomicrobiales</taxon>
        <taxon>Hyphomicrobiaceae</taxon>
        <taxon>Rhodomicrobium</taxon>
    </lineage>
</organism>
<reference evidence="19 20" key="1">
    <citation type="submission" date="2020-12" db="EMBL/GenBank/DDBJ databases">
        <title>Revised draft genomes of Rhodomicrobium vannielii ATCC 17100 and Rhodomicrobium udaipurense JA643.</title>
        <authorList>
            <person name="Conners E.M."/>
            <person name="Davenport E.J."/>
            <person name="Bose A."/>
        </authorList>
    </citation>
    <scope>NUCLEOTIDE SEQUENCE [LARGE SCALE GENOMIC DNA]</scope>
    <source>
        <strain evidence="19 20">JA643</strain>
    </source>
</reference>
<evidence type="ECO:0000256" key="16">
    <source>
        <dbReference type="RuleBase" id="RU003750"/>
    </source>
</evidence>
<dbReference type="RefSeq" id="WP_162173186.1">
    <property type="nucleotide sequence ID" value="NZ_JAEMUK010000083.1"/>
</dbReference>
<dbReference type="AlphaFoldDB" id="A0A8I1GJN3"/>
<evidence type="ECO:0000256" key="14">
    <source>
        <dbReference type="ARBA" id="ARBA00023264"/>
    </source>
</evidence>
<gene>
    <name evidence="19" type="ORF">JDN41_15640</name>
</gene>
<evidence type="ECO:0000256" key="9">
    <source>
        <dbReference type="ARBA" id="ARBA00022692"/>
    </source>
</evidence>
<protein>
    <recommendedName>
        <fullName evidence="6">CDP-diacylglycerol--glycerol-3-phosphate 3-phosphatidyltransferase</fullName>
        <ecNumber evidence="5">2.7.8.5</ecNumber>
    </recommendedName>
</protein>
<evidence type="ECO:0000256" key="3">
    <source>
        <dbReference type="ARBA" id="ARBA00005189"/>
    </source>
</evidence>
<evidence type="ECO:0000256" key="1">
    <source>
        <dbReference type="ARBA" id="ARBA00004141"/>
    </source>
</evidence>
<feature type="transmembrane region" description="Helical" evidence="17">
    <location>
        <begin position="121"/>
        <end position="144"/>
    </location>
</feature>
<keyword evidence="10 17" id="KW-1133">Transmembrane helix</keyword>
<dbReference type="InterPro" id="IPR004570">
    <property type="entry name" value="Phosphatidylglycerol_P_synth"/>
</dbReference>
<evidence type="ECO:0000256" key="2">
    <source>
        <dbReference type="ARBA" id="ARBA00005042"/>
    </source>
</evidence>
<keyword evidence="7" id="KW-0444">Lipid biosynthesis</keyword>
<keyword evidence="18" id="KW-0732">Signal</keyword>
<comment type="subcellular location">
    <subcellularLocation>
        <location evidence="1">Membrane</location>
        <topology evidence="1">Multi-pass membrane protein</topology>
    </subcellularLocation>
</comment>
<dbReference type="GO" id="GO:0046474">
    <property type="term" value="P:glycerophospholipid biosynthetic process"/>
    <property type="evidence" value="ECO:0007669"/>
    <property type="project" value="TreeGrafter"/>
</dbReference>
<proteinExistence type="inferred from homology"/>
<feature type="transmembrane region" description="Helical" evidence="17">
    <location>
        <begin position="156"/>
        <end position="175"/>
    </location>
</feature>
<keyword evidence="8 16" id="KW-0808">Transferase</keyword>
<dbReference type="GO" id="GO:0016020">
    <property type="term" value="C:membrane"/>
    <property type="evidence" value="ECO:0007669"/>
    <property type="project" value="UniProtKB-SubCell"/>
</dbReference>
<keyword evidence="11" id="KW-0443">Lipid metabolism</keyword>